<gene>
    <name evidence="3" type="ORF">CRE_23897</name>
</gene>
<dbReference type="Proteomes" id="UP000008281">
    <property type="component" value="Unassembled WGS sequence"/>
</dbReference>
<evidence type="ECO:0000313" key="4">
    <source>
        <dbReference type="Proteomes" id="UP000008281"/>
    </source>
</evidence>
<evidence type="ECO:0000313" key="3">
    <source>
        <dbReference type="EMBL" id="EFP01434.1"/>
    </source>
</evidence>
<name>E3MGB3_CAERE</name>
<keyword evidence="1" id="KW-0863">Zinc-finger</keyword>
<proteinExistence type="predicted"/>
<dbReference type="EMBL" id="DS268443">
    <property type="protein sequence ID" value="EFP01434.1"/>
    <property type="molecule type" value="Genomic_DNA"/>
</dbReference>
<protein>
    <recommendedName>
        <fullName evidence="2">SWIM-type domain-containing protein</fullName>
    </recommendedName>
</protein>
<dbReference type="OrthoDB" id="5866964at2759"/>
<dbReference type="InterPro" id="IPR007527">
    <property type="entry name" value="Znf_SWIM"/>
</dbReference>
<keyword evidence="1" id="KW-0862">Zinc</keyword>
<evidence type="ECO:0000259" key="2">
    <source>
        <dbReference type="PROSITE" id="PS50966"/>
    </source>
</evidence>
<organism evidence="4">
    <name type="scientific">Caenorhabditis remanei</name>
    <name type="common">Caenorhabditis vulgaris</name>
    <dbReference type="NCBI Taxonomy" id="31234"/>
    <lineage>
        <taxon>Eukaryota</taxon>
        <taxon>Metazoa</taxon>
        <taxon>Ecdysozoa</taxon>
        <taxon>Nematoda</taxon>
        <taxon>Chromadorea</taxon>
        <taxon>Rhabditida</taxon>
        <taxon>Rhabditina</taxon>
        <taxon>Rhabditomorpha</taxon>
        <taxon>Rhabditoidea</taxon>
        <taxon>Rhabditidae</taxon>
        <taxon>Peloderinae</taxon>
        <taxon>Caenorhabditis</taxon>
    </lineage>
</organism>
<dbReference type="InParanoid" id="E3MGB3"/>
<feature type="domain" description="SWIM-type" evidence="2">
    <location>
        <begin position="82"/>
        <end position="126"/>
    </location>
</feature>
<accession>E3MGB3</accession>
<evidence type="ECO:0000256" key="1">
    <source>
        <dbReference type="PROSITE-ProRule" id="PRU00325"/>
    </source>
</evidence>
<sequence>MDALLHHLYKAYDWIVQKNLTQALRGVVKSCPRLSANRKNCRTASNQLSSYLVTNQISKYAVEGEREYTVGFMKHGIIEREYVVVDKGENTHCDCGACGYRYKCSCLFQQAGVACKHVHMIVSHNAPGCSIQPRQTPAFDISFEVTTSENTNSAPHPIDSQSDIERDNALRTYDKFVGMASALHLIFGKS</sequence>
<dbReference type="HOGENOM" id="CLU_1429245_0_0_1"/>
<dbReference type="AlphaFoldDB" id="E3MGB3"/>
<reference evidence="3" key="1">
    <citation type="submission" date="2007-07" db="EMBL/GenBank/DDBJ databases">
        <title>PCAP assembly of the Caenorhabditis remanei genome.</title>
        <authorList>
            <consortium name="The Caenorhabditis remanei Sequencing Consortium"/>
            <person name="Wilson R.K."/>
        </authorList>
    </citation>
    <scope>NUCLEOTIDE SEQUENCE [LARGE SCALE GENOMIC DNA]</scope>
    <source>
        <strain evidence="3">PB4641</strain>
    </source>
</reference>
<dbReference type="PROSITE" id="PS50966">
    <property type="entry name" value="ZF_SWIM"/>
    <property type="match status" value="1"/>
</dbReference>
<keyword evidence="4" id="KW-1185">Reference proteome</keyword>
<keyword evidence="1" id="KW-0479">Metal-binding</keyword>
<dbReference type="GO" id="GO:0008270">
    <property type="term" value="F:zinc ion binding"/>
    <property type="evidence" value="ECO:0007669"/>
    <property type="project" value="UniProtKB-KW"/>
</dbReference>